<dbReference type="Proteomes" id="UP000688137">
    <property type="component" value="Unassembled WGS sequence"/>
</dbReference>
<evidence type="ECO:0000313" key="1">
    <source>
        <dbReference type="EMBL" id="CAD8061642.1"/>
    </source>
</evidence>
<evidence type="ECO:0000313" key="2">
    <source>
        <dbReference type="Proteomes" id="UP000688137"/>
    </source>
</evidence>
<reference evidence="1" key="1">
    <citation type="submission" date="2021-01" db="EMBL/GenBank/DDBJ databases">
        <authorList>
            <consortium name="Genoscope - CEA"/>
            <person name="William W."/>
        </authorList>
    </citation>
    <scope>NUCLEOTIDE SEQUENCE</scope>
</reference>
<name>A0A8S1L7P4_PARPR</name>
<dbReference type="AlphaFoldDB" id="A0A8S1L7P4"/>
<protein>
    <submittedName>
        <fullName evidence="1">Uncharacterized protein</fullName>
    </submittedName>
</protein>
<organism evidence="1 2">
    <name type="scientific">Paramecium primaurelia</name>
    <dbReference type="NCBI Taxonomy" id="5886"/>
    <lineage>
        <taxon>Eukaryota</taxon>
        <taxon>Sar</taxon>
        <taxon>Alveolata</taxon>
        <taxon>Ciliophora</taxon>
        <taxon>Intramacronucleata</taxon>
        <taxon>Oligohymenophorea</taxon>
        <taxon>Peniculida</taxon>
        <taxon>Parameciidae</taxon>
        <taxon>Paramecium</taxon>
    </lineage>
</organism>
<sequence length="237" mass="27772">MISLSPKQSKKQKYKSVSSDERQQIIKLFLENVYSANQIANLTGHNLSTIKAIYRIYKNEGRIYKKEKRDKQTKIKQNVIVLVVDEKTRHLNIIAKQQQKKELIIKNEDIPYLSFENTINETFLNSAGDVLKHLDSLESKQCFNQTIKKVKIQGLDIKDFQEIKENTNQVKERIKIQSQIQQFQNLFSSQELPNKQKKQPSLPKNLQLLPNSNISDLKNILEFQINDYFQKSSNDNF</sequence>
<proteinExistence type="predicted"/>
<comment type="caution">
    <text evidence="1">The sequence shown here is derived from an EMBL/GenBank/DDBJ whole genome shotgun (WGS) entry which is preliminary data.</text>
</comment>
<dbReference type="OMA" id="HMNIIAK"/>
<dbReference type="EMBL" id="CAJJDM010000031">
    <property type="protein sequence ID" value="CAD8061642.1"/>
    <property type="molecule type" value="Genomic_DNA"/>
</dbReference>
<keyword evidence="2" id="KW-1185">Reference proteome</keyword>
<gene>
    <name evidence="1" type="ORF">PPRIM_AZ9-3.1.T0320058</name>
</gene>
<accession>A0A8S1L7P4</accession>